<dbReference type="Gene3D" id="3.30.465.10">
    <property type="match status" value="1"/>
</dbReference>
<dbReference type="Pfam" id="PF08031">
    <property type="entry name" value="BBE"/>
    <property type="match status" value="1"/>
</dbReference>
<evidence type="ECO:0000256" key="3">
    <source>
        <dbReference type="ARBA" id="ARBA00022630"/>
    </source>
</evidence>
<evidence type="ECO:0000256" key="4">
    <source>
        <dbReference type="ARBA" id="ARBA00022827"/>
    </source>
</evidence>
<dbReference type="InterPro" id="IPR036318">
    <property type="entry name" value="FAD-bd_PCMH-like_sf"/>
</dbReference>
<name>A0A918D686_9ACTN</name>
<accession>A0A918D686</accession>
<evidence type="ECO:0000313" key="7">
    <source>
        <dbReference type="EMBL" id="GGN74955.1"/>
    </source>
</evidence>
<dbReference type="RefSeq" id="WP_189188706.1">
    <property type="nucleotide sequence ID" value="NZ_BMMM01000010.1"/>
</dbReference>
<comment type="cofactor">
    <cofactor evidence="1">
        <name>FAD</name>
        <dbReference type="ChEBI" id="CHEBI:57692"/>
    </cofactor>
</comment>
<comment type="similarity">
    <text evidence="2">Belongs to the oxygen-dependent FAD-linked oxidoreductase family.</text>
</comment>
<dbReference type="InterPro" id="IPR006311">
    <property type="entry name" value="TAT_signal"/>
</dbReference>
<reference evidence="7 8" key="1">
    <citation type="journal article" date="2014" name="Int. J. Syst. Evol. Microbiol.">
        <title>Complete genome sequence of Corynebacterium casei LMG S-19264T (=DSM 44701T), isolated from a smear-ripened cheese.</title>
        <authorList>
            <consortium name="US DOE Joint Genome Institute (JGI-PGF)"/>
            <person name="Walter F."/>
            <person name="Albersmeier A."/>
            <person name="Kalinowski J."/>
            <person name="Ruckert C."/>
        </authorList>
    </citation>
    <scope>NUCLEOTIDE SEQUENCE [LARGE SCALE GENOMIC DNA]</scope>
    <source>
        <strain evidence="7 8">CGMCC 4.7111</strain>
    </source>
</reference>
<proteinExistence type="inferred from homology"/>
<feature type="domain" description="FAD-binding PCMH-type" evidence="6">
    <location>
        <begin position="76"/>
        <end position="264"/>
    </location>
</feature>
<dbReference type="PROSITE" id="PS51387">
    <property type="entry name" value="FAD_PCMH"/>
    <property type="match status" value="1"/>
</dbReference>
<dbReference type="PROSITE" id="PS51318">
    <property type="entry name" value="TAT"/>
    <property type="match status" value="1"/>
</dbReference>
<keyword evidence="3" id="KW-0285">Flavoprotein</keyword>
<dbReference type="InterPro" id="IPR006094">
    <property type="entry name" value="Oxid_FAD_bind_N"/>
</dbReference>
<dbReference type="PANTHER" id="PTHR42973:SF39">
    <property type="entry name" value="FAD-BINDING PCMH-TYPE DOMAIN-CONTAINING PROTEIN"/>
    <property type="match status" value="1"/>
</dbReference>
<dbReference type="Proteomes" id="UP000600365">
    <property type="component" value="Unassembled WGS sequence"/>
</dbReference>
<dbReference type="PANTHER" id="PTHR42973">
    <property type="entry name" value="BINDING OXIDOREDUCTASE, PUTATIVE (AFU_ORTHOLOGUE AFUA_1G17690)-RELATED"/>
    <property type="match status" value="1"/>
</dbReference>
<dbReference type="GO" id="GO:0071949">
    <property type="term" value="F:FAD binding"/>
    <property type="evidence" value="ECO:0007669"/>
    <property type="project" value="InterPro"/>
</dbReference>
<dbReference type="InterPro" id="IPR012951">
    <property type="entry name" value="BBE"/>
</dbReference>
<evidence type="ECO:0000259" key="6">
    <source>
        <dbReference type="PROSITE" id="PS51387"/>
    </source>
</evidence>
<dbReference type="EMBL" id="BMMM01000010">
    <property type="protein sequence ID" value="GGN74955.1"/>
    <property type="molecule type" value="Genomic_DNA"/>
</dbReference>
<protein>
    <submittedName>
        <fullName evidence="7">FAD-binding protein</fullName>
    </submittedName>
</protein>
<keyword evidence="5" id="KW-0560">Oxidoreductase</keyword>
<keyword evidence="4" id="KW-0274">FAD</keyword>
<sequence>MIDRRDVLRAGVLGGVGGALGLQAPGSAAAAAEAAGPVGARDWKRLADALSPGATLYRPYGSVYESLALPFNHRYAGIRPAGIVACATTEDVSEAIRWARSVGLPAVPRTGLGHNYAGYSTTTGLLLNMARMKSIVSTPVPGGARSRVYGPMKVVHDAGTVTVGAGVTNGDLHPLLEDHGMFVPTGRCPSVGVAGLVLGGGIGFSDKMFGLTCDRLVATTVVLADGRTVKASKDSHPDLFWGCRGGAGNNFGVNTSFTFQYEQFEGTVGFYQLRWSLDSVLPAIAAAQHIAQDTVGDRRFHLRLGIGTNGTTRTQIHANANVNAIGQFYGTVQELRAILDPLLKIGTAEERARNSASVRQVTPGEASVLLSATTPIDRFATKSAILDSRTLLTDQQVSAAAERLLDWPGSNNEDGAGFAMFALGGEINQVPPSATAFVHRNDLFVFAAETSWADYDLPSVAEANLHWLKQFYDDIFPGKSPDQAYQNFPDPTLKNWRQAYYGTNYPRLVKVKRKYDPTGFFDYPQAIGTH</sequence>
<dbReference type="Pfam" id="PF01565">
    <property type="entry name" value="FAD_binding_4"/>
    <property type="match status" value="1"/>
</dbReference>
<comment type="caution">
    <text evidence="7">The sequence shown here is derived from an EMBL/GenBank/DDBJ whole genome shotgun (WGS) entry which is preliminary data.</text>
</comment>
<keyword evidence="8" id="KW-1185">Reference proteome</keyword>
<dbReference type="InterPro" id="IPR016169">
    <property type="entry name" value="FAD-bd_PCMH_sub2"/>
</dbReference>
<organism evidence="7 8">
    <name type="scientific">Streptomyces albiflavescens</name>
    <dbReference type="NCBI Taxonomy" id="1623582"/>
    <lineage>
        <taxon>Bacteria</taxon>
        <taxon>Bacillati</taxon>
        <taxon>Actinomycetota</taxon>
        <taxon>Actinomycetes</taxon>
        <taxon>Kitasatosporales</taxon>
        <taxon>Streptomycetaceae</taxon>
        <taxon>Streptomyces</taxon>
    </lineage>
</organism>
<dbReference type="InterPro" id="IPR016166">
    <property type="entry name" value="FAD-bd_PCMH"/>
</dbReference>
<evidence type="ECO:0000256" key="5">
    <source>
        <dbReference type="ARBA" id="ARBA00023002"/>
    </source>
</evidence>
<dbReference type="SUPFAM" id="SSF56176">
    <property type="entry name" value="FAD-binding/transporter-associated domain-like"/>
    <property type="match status" value="1"/>
</dbReference>
<evidence type="ECO:0000313" key="8">
    <source>
        <dbReference type="Proteomes" id="UP000600365"/>
    </source>
</evidence>
<dbReference type="InterPro" id="IPR050416">
    <property type="entry name" value="FAD-linked_Oxidoreductase"/>
</dbReference>
<dbReference type="AlphaFoldDB" id="A0A918D686"/>
<evidence type="ECO:0000256" key="2">
    <source>
        <dbReference type="ARBA" id="ARBA00005466"/>
    </source>
</evidence>
<gene>
    <name evidence="7" type="ORF">GCM10011579_054570</name>
</gene>
<evidence type="ECO:0000256" key="1">
    <source>
        <dbReference type="ARBA" id="ARBA00001974"/>
    </source>
</evidence>
<dbReference type="Gene3D" id="3.40.462.20">
    <property type="match status" value="1"/>
</dbReference>
<dbReference type="GO" id="GO:0016491">
    <property type="term" value="F:oxidoreductase activity"/>
    <property type="evidence" value="ECO:0007669"/>
    <property type="project" value="UniProtKB-KW"/>
</dbReference>